<dbReference type="Pfam" id="PF14429">
    <property type="entry name" value="DOCK-C2"/>
    <property type="match status" value="1"/>
</dbReference>
<keyword evidence="3" id="KW-0597">Phosphoprotein</keyword>
<dbReference type="GO" id="GO:0016477">
    <property type="term" value="P:cell migration"/>
    <property type="evidence" value="ECO:0007669"/>
    <property type="project" value="TreeGrafter"/>
</dbReference>
<evidence type="ECO:0000256" key="1">
    <source>
        <dbReference type="ARBA" id="ARBA00004496"/>
    </source>
</evidence>
<dbReference type="PANTHER" id="PTHR45653">
    <property type="entry name" value="DEDICATOR OF CYTOKINESIS"/>
    <property type="match status" value="1"/>
</dbReference>
<dbReference type="InterPro" id="IPR043161">
    <property type="entry name" value="DOCK_C_lobe_A"/>
</dbReference>
<evidence type="ECO:0000313" key="9">
    <source>
        <dbReference type="Proteomes" id="UP000095281"/>
    </source>
</evidence>
<dbReference type="GO" id="GO:0005085">
    <property type="term" value="F:guanyl-nucleotide exchange factor activity"/>
    <property type="evidence" value="ECO:0007669"/>
    <property type="project" value="UniProtKB-KW"/>
</dbReference>
<dbReference type="InterPro" id="IPR046769">
    <property type="entry name" value="DOCKER_Lobe_A"/>
</dbReference>
<dbReference type="InterPro" id="IPR027007">
    <property type="entry name" value="C2_DOCK-type_domain"/>
</dbReference>
<evidence type="ECO:0000256" key="3">
    <source>
        <dbReference type="ARBA" id="ARBA00022553"/>
    </source>
</evidence>
<dbReference type="Pfam" id="PF16172">
    <property type="entry name" value="DOCK_N"/>
    <property type="match status" value="1"/>
</dbReference>
<keyword evidence="9" id="KW-1185">Reference proteome</keyword>
<dbReference type="GO" id="GO:0005886">
    <property type="term" value="C:plasma membrane"/>
    <property type="evidence" value="ECO:0007669"/>
    <property type="project" value="TreeGrafter"/>
</dbReference>
<organism evidence="9 10">
    <name type="scientific">Meloidogyne hapla</name>
    <name type="common">Root-knot nematode worm</name>
    <dbReference type="NCBI Taxonomy" id="6305"/>
    <lineage>
        <taxon>Eukaryota</taxon>
        <taxon>Metazoa</taxon>
        <taxon>Ecdysozoa</taxon>
        <taxon>Nematoda</taxon>
        <taxon>Chromadorea</taxon>
        <taxon>Rhabditida</taxon>
        <taxon>Tylenchina</taxon>
        <taxon>Tylenchomorpha</taxon>
        <taxon>Tylenchoidea</taxon>
        <taxon>Meloidogynidae</taxon>
        <taxon>Meloidogyninae</taxon>
        <taxon>Meloidogyne</taxon>
    </lineage>
</organism>
<dbReference type="GO" id="GO:0005737">
    <property type="term" value="C:cytoplasm"/>
    <property type="evidence" value="ECO:0007669"/>
    <property type="project" value="UniProtKB-SubCell"/>
</dbReference>
<feature type="domain" description="DOCKER" evidence="8">
    <location>
        <begin position="1490"/>
        <end position="1690"/>
    </location>
</feature>
<evidence type="ECO:0000259" key="8">
    <source>
        <dbReference type="PROSITE" id="PS51651"/>
    </source>
</evidence>
<dbReference type="Gene3D" id="1.20.1270.350">
    <property type="entry name" value="Dedicator of cytokinesis N-terminal subdomain"/>
    <property type="match status" value="1"/>
</dbReference>
<evidence type="ECO:0000313" key="10">
    <source>
        <dbReference type="WBParaSite" id="MhA1_Contig262.frz3.fgene1"/>
    </source>
</evidence>
<comment type="subcellular location">
    <subcellularLocation>
        <location evidence="1">Cytoplasm</location>
    </subcellularLocation>
</comment>
<evidence type="ECO:0000256" key="2">
    <source>
        <dbReference type="ARBA" id="ARBA00022490"/>
    </source>
</evidence>
<feature type="domain" description="C2 DOCK-type" evidence="7">
    <location>
        <begin position="451"/>
        <end position="651"/>
    </location>
</feature>
<dbReference type="GO" id="GO:0007264">
    <property type="term" value="P:small GTPase-mediated signal transduction"/>
    <property type="evidence" value="ECO:0007669"/>
    <property type="project" value="InterPro"/>
</dbReference>
<dbReference type="Pfam" id="PF23554">
    <property type="entry name" value="TPR_DOCK"/>
    <property type="match status" value="1"/>
</dbReference>
<dbReference type="PROSITE" id="PS51651">
    <property type="entry name" value="DOCKER"/>
    <property type="match status" value="1"/>
</dbReference>
<dbReference type="InterPro" id="IPR032376">
    <property type="entry name" value="DOCK_N"/>
</dbReference>
<dbReference type="OMA" id="FFGYRRQ"/>
<evidence type="ECO:0000259" key="7">
    <source>
        <dbReference type="PROSITE" id="PS51650"/>
    </source>
</evidence>
<dbReference type="Gene3D" id="1.25.40.410">
    <property type="match status" value="1"/>
</dbReference>
<dbReference type="InterPro" id="IPR035892">
    <property type="entry name" value="C2_domain_sf"/>
</dbReference>
<sequence length="1690" mass="196333">MLNNSKNQLKQKIHIVKCNFSSPSKSLEDNQNLKENLKNNKINFLNLWIGDLIKIISFNGEWCFGYRLEEPEKRGIFPSIFVQEMINNNVEENKNVAEKEVGRLAGDISEALKEWIERTKFDYGEGISTICQFEQQISLIKQLLAVKRHLCSGTITAEEIKEIKLVLADVIDAGNHLLKLNMQIRDDSGIYANSDDFSLISSYKRHEQIYEQITTNSKQIIDSFLEDKFLTKISTKLNNINKFSLLININLNELEQHLNNEEINSLELVFGLGKTSKINKNIGNKATQPITEPFTIRLPKTKNKNKQQQKQKQQNKVLFIGISENDLENISLWMTCLIIGPIGFYARGGDDVRQYYAHGHSELGELIKEMVDKEQREQTLILQKKTSELVLPSTFQNNPSTINYNNNTIKNEKIPIKLNIQLFNAYNSLITSSTNIQILRPLKLEKENFCRNELFIWLRDADFHGICRSEKSIEAVVSVVDDEGIFLPEAIEIITPEGAIRESSFRCRVWPSSDRPRFNELIKILLPDQEAKNLHLQILFYNKSFVDRKSLYSTGNFSTNSLSAKRESNGPFALAFLHLIRDYVLCHDDEDELFIYRIDRMKGGNSEGNNVTRTIPLSVAYLSNPARRKEAQGITSDVSDEHLFSSSIKSRSSSVATLPSSLDLTLLQQQLNQNVFSSGYILCERNTLHFQSFICSQLHCNNKLLIQILRWRDYCNNENQQINVLKQYLIEFSRSDLYSKDYFNEITKFCHNILDSLFQIADEYPQLQIHVFEALVHLFSYKGECPLMKEKLEEYIKRMFWTRACGFLLENFVRRLRNDENFGHFNKKPSTSSTSNISTHHSFHSNTTMKTTSFTSFVKPETVEEEKQQDERLFCLFRSMDFIVKLAIASNNLKSTYMIPVDYLEESFDNTQSKEQQKFNNQIDSILKAIIQFFGGDGTTDLNTSEIFTQNSLVSTNFNITPKKMRKHRNVLLKHLPSLISPLLENCIYTPLYLASFVKKIVTNISENIISPYKELIPFLGTIINSELFNDFKSRSLLLEQFLDKLLSQLQPLSINRELNQKNILQRRASITAVFEEENQPIELNQPEAVELSAKILTDLIERLFPHQKGGNFRQIGTNPELEIILQKTLRPVIQTMVTLLGDPQLQRPLHSLLLAILDKLSAHHFSKYFSKLEHTLNKYTLLFEIDFLLSHLFYLNRIDALSEILHMFRDLLSRCPAPKEWSQIRSSQTKIFLKIIRFSSAYLQHEFSSEINFSGQLWLECMHSCVAVIKWACLEKGFSRRKRDVRRTFLNKDCDSQDICEIAAKILLSSWLSLSPDQKIQLMPEMLSLCNNSQIRLLIIPIFFDILFTEYFIKNTKTLTITPSDVVLRKTFFQKQTQQQNLNKSLFFEEFVKRLDIALDEAKDDFLFNEFEVIAINQTFDDKIITLESEEINAVNVVDSLASITRFFVKSVNKLLDLYSSYLSVLKIELQTSQIEAGLFCTVQLIDFYHEMGQNSLYVIYLYKLYDLHISAGNWVEAAITLQRHFSLLNWTNERPSKYLYGARKQNVIFNTQMALKEYICIEMAKLFEKGQHWELAIETNRELINVYETILFDYGKLSELLKKNAFLYEKIIKELRLECNYFLVAFYGKECPSYLANKKFIFRGQPLESWATFKQRFLAAFSDFKFIESMEISSEELQQSKDKLVQHF</sequence>
<dbReference type="Gene3D" id="2.30.30.40">
    <property type="entry name" value="SH3 Domains"/>
    <property type="match status" value="1"/>
</dbReference>
<evidence type="ECO:0000256" key="6">
    <source>
        <dbReference type="SAM" id="MobiDB-lite"/>
    </source>
</evidence>
<dbReference type="PROSITE" id="PS51650">
    <property type="entry name" value="C2_DOCK"/>
    <property type="match status" value="1"/>
</dbReference>
<dbReference type="WBParaSite" id="MhA1_Contig262.frz3.fgene1">
    <property type="protein sequence ID" value="MhA1_Contig262.frz3.fgene1"/>
    <property type="gene ID" value="MhA1_Contig262.frz3.fgene1"/>
</dbReference>
<dbReference type="GO" id="GO:0007520">
    <property type="term" value="P:myoblast fusion"/>
    <property type="evidence" value="ECO:0007669"/>
    <property type="project" value="TreeGrafter"/>
</dbReference>
<dbReference type="InterPro" id="IPR042455">
    <property type="entry name" value="DOCK_N_sub1"/>
</dbReference>
<dbReference type="SUPFAM" id="SSF50044">
    <property type="entry name" value="SH3-domain"/>
    <property type="match status" value="1"/>
</dbReference>
<keyword evidence="2" id="KW-0963">Cytoplasm</keyword>
<dbReference type="GO" id="GO:0031267">
    <property type="term" value="F:small GTPase binding"/>
    <property type="evidence" value="ECO:0007669"/>
    <property type="project" value="TreeGrafter"/>
</dbReference>
<proteinExistence type="inferred from homology"/>
<dbReference type="PANTHER" id="PTHR45653:SF10">
    <property type="entry name" value="MYOBLAST CITY, ISOFORM B"/>
    <property type="match status" value="1"/>
</dbReference>
<evidence type="ECO:0000256" key="5">
    <source>
        <dbReference type="PROSITE-ProRule" id="PRU00983"/>
    </source>
</evidence>
<dbReference type="InterPro" id="IPR026791">
    <property type="entry name" value="DOCK"/>
</dbReference>
<protein>
    <submittedName>
        <fullName evidence="10">Uncharacterized protein</fullName>
    </submittedName>
</protein>
<keyword evidence="4" id="KW-0344">Guanine-nucleotide releasing factor</keyword>
<dbReference type="InterPro" id="IPR056372">
    <property type="entry name" value="TPR_DOCK"/>
</dbReference>
<evidence type="ECO:0000256" key="4">
    <source>
        <dbReference type="ARBA" id="ARBA00022658"/>
    </source>
</evidence>
<dbReference type="InterPro" id="IPR027357">
    <property type="entry name" value="DOCKER_dom"/>
</dbReference>
<dbReference type="Gene3D" id="2.60.40.150">
    <property type="entry name" value="C2 domain"/>
    <property type="match status" value="1"/>
</dbReference>
<comment type="similarity">
    <text evidence="5">Belongs to the DOCK family.</text>
</comment>
<reference evidence="10" key="1">
    <citation type="submission" date="2016-11" db="UniProtKB">
        <authorList>
            <consortium name="WormBaseParasite"/>
        </authorList>
    </citation>
    <scope>IDENTIFICATION</scope>
</reference>
<feature type="compositionally biased region" description="Low complexity" evidence="6">
    <location>
        <begin position="830"/>
        <end position="844"/>
    </location>
</feature>
<dbReference type="InterPro" id="IPR036028">
    <property type="entry name" value="SH3-like_dom_sf"/>
</dbReference>
<name>A0A1I8BJQ7_MELHA</name>
<dbReference type="Proteomes" id="UP000095281">
    <property type="component" value="Unplaced"/>
</dbReference>
<dbReference type="Pfam" id="PF06920">
    <property type="entry name" value="DHR-2_Lobe_A"/>
    <property type="match status" value="1"/>
</dbReference>
<accession>A0A1I8BJQ7</accession>
<feature type="region of interest" description="Disordered" evidence="6">
    <location>
        <begin position="825"/>
        <end position="844"/>
    </location>
</feature>